<feature type="repeat" description="ANK" evidence="3">
    <location>
        <begin position="348"/>
        <end position="380"/>
    </location>
</feature>
<dbReference type="Pfam" id="PF12796">
    <property type="entry name" value="Ank_2"/>
    <property type="match status" value="5"/>
</dbReference>
<keyword evidence="1" id="KW-0677">Repeat</keyword>
<evidence type="ECO:0008006" key="6">
    <source>
        <dbReference type="Google" id="ProtNLM"/>
    </source>
</evidence>
<keyword evidence="5" id="KW-1185">Reference proteome</keyword>
<sequence length="963" mass="104967">MAFSFADNPFLAYATYFWPVHVRESRGRVVEYKELLRDFLGSAAYRGWAVYRRSAGSASRGVEMLLEPPDVCITLVEYGLKNLVEAITFGKSDASPNLFGLHIDVNAADNSGTTALMMAIDSEQIVIANNLLLLGASAKKGSLDGVTPLHLAAVRESECLVHQLIYRGAEIDGQVDSDNEIDLPLFWGMRGSPQMFSLLLNLGAQKLEQNSDSWTVLHEAALLGNFEMVRVIFQQKLIKDVDTKCKGGMTALYYAAGTGKSLEITEYLVLYQGASVNMLSDLGATPLYAAVRENNRDIVAFLLPLTKDRTAGQEGFTPLHAAVDRGDVAVVQMLVDAGVDLNLVAGEYGDTPLMQAVRGNRIDICHLLIGIGADVEATNNLGETALFLASERQQLDVVTDLLGKKADTRKCKSSTSPLHIAAWMGHFEIVKQLVAARAPWNDIDEVQDSSGYTPFLAALSQNHTKVALFLLSAGADPHKTDIFRWSPLHYICNNADDGGLIEPLVSNARDNEISARNSNGSTPLHLAAKGGFTKAIEIILSRGADPLVKDKFSIMPLYCAAASGSRSAVDLLLEADHLPDAQDQEGRTALHAAASKCDAATLKKLVDITNWTCRRRSAPTPLNFAVESGRYEGPMVLLEAGMPLSMVSNDGWTALHGVAESGDEKLVQELLIRGADKYAMDSFGVSPACYAYKHRNSALDELLTPPTKDSLGLNNRNLSSPLHYASNSLSAVQRLLQLGVPANVRDASNVTPLSFAVEDDNTGVVEYLLKQPGVASQVNLKSFLDGSTPLHLAAQRNNAQCVKILVERGCADVRIKDALGLTAINYTTDSEIVSLIKKTDPTFCAMWATEILSRNFKQEAIYQICALVSWIKQRSSGSSSPFFMYDMSNAFRLLSRWLILFRDKSNTYTAIELSLDRAAPFLATRVYCEFCKKRKYSTGYICKTCFYVLCKGCKEKGPGIATG</sequence>
<accession>A0A9P8LCV5</accession>
<comment type="caution">
    <text evidence="4">The sequence shown here is derived from an EMBL/GenBank/DDBJ whole genome shotgun (WGS) entry which is preliminary data.</text>
</comment>
<dbReference type="Pfam" id="PF00023">
    <property type="entry name" value="Ank"/>
    <property type="match status" value="2"/>
</dbReference>
<evidence type="ECO:0000313" key="4">
    <source>
        <dbReference type="EMBL" id="KAH0559938.1"/>
    </source>
</evidence>
<dbReference type="Pfam" id="PF13637">
    <property type="entry name" value="Ank_4"/>
    <property type="match status" value="1"/>
</dbReference>
<dbReference type="InterPro" id="IPR036770">
    <property type="entry name" value="Ankyrin_rpt-contain_sf"/>
</dbReference>
<dbReference type="PROSITE" id="PS50088">
    <property type="entry name" value="ANK_REPEAT"/>
    <property type="match status" value="8"/>
</dbReference>
<dbReference type="AlphaFoldDB" id="A0A9P8LCV5"/>
<feature type="repeat" description="ANK" evidence="3">
    <location>
        <begin position="519"/>
        <end position="551"/>
    </location>
</feature>
<evidence type="ECO:0000256" key="2">
    <source>
        <dbReference type="ARBA" id="ARBA00023043"/>
    </source>
</evidence>
<feature type="repeat" description="ANK" evidence="3">
    <location>
        <begin position="413"/>
        <end position="445"/>
    </location>
</feature>
<feature type="repeat" description="ANK" evidence="3">
    <location>
        <begin position="650"/>
        <end position="682"/>
    </location>
</feature>
<dbReference type="Proteomes" id="UP000750711">
    <property type="component" value="Unassembled WGS sequence"/>
</dbReference>
<dbReference type="PROSITE" id="PS50297">
    <property type="entry name" value="ANK_REP_REGION"/>
    <property type="match status" value="8"/>
</dbReference>
<organism evidence="4 5">
    <name type="scientific">Trichoglossum hirsutum</name>
    <dbReference type="NCBI Taxonomy" id="265104"/>
    <lineage>
        <taxon>Eukaryota</taxon>
        <taxon>Fungi</taxon>
        <taxon>Dikarya</taxon>
        <taxon>Ascomycota</taxon>
        <taxon>Pezizomycotina</taxon>
        <taxon>Geoglossomycetes</taxon>
        <taxon>Geoglossales</taxon>
        <taxon>Geoglossaceae</taxon>
        <taxon>Trichoglossum</taxon>
    </lineage>
</organism>
<dbReference type="PANTHER" id="PTHR24123:SF33">
    <property type="entry name" value="PROTEIN HOS4"/>
    <property type="match status" value="1"/>
</dbReference>
<proteinExistence type="predicted"/>
<dbReference type="Gene3D" id="1.25.40.20">
    <property type="entry name" value="Ankyrin repeat-containing domain"/>
    <property type="match status" value="5"/>
</dbReference>
<dbReference type="EMBL" id="JAGHQM010000485">
    <property type="protein sequence ID" value="KAH0559938.1"/>
    <property type="molecule type" value="Genomic_DNA"/>
</dbReference>
<evidence type="ECO:0000256" key="1">
    <source>
        <dbReference type="ARBA" id="ARBA00022737"/>
    </source>
</evidence>
<dbReference type="InterPro" id="IPR051165">
    <property type="entry name" value="Multifunctional_ANK_Repeat"/>
</dbReference>
<feature type="repeat" description="ANK" evidence="3">
    <location>
        <begin position="314"/>
        <end position="346"/>
    </location>
</feature>
<gene>
    <name evidence="4" type="ORF">GP486_003544</name>
</gene>
<dbReference type="SMART" id="SM00248">
    <property type="entry name" value="ANK"/>
    <property type="match status" value="18"/>
</dbReference>
<reference evidence="4" key="1">
    <citation type="submission" date="2021-03" db="EMBL/GenBank/DDBJ databases">
        <title>Comparative genomics and phylogenomic investigation of the class Geoglossomycetes provide insights into ecological specialization and systematics.</title>
        <authorList>
            <person name="Melie T."/>
            <person name="Pirro S."/>
            <person name="Miller A.N."/>
            <person name="Quandt A."/>
        </authorList>
    </citation>
    <scope>NUCLEOTIDE SEQUENCE</scope>
    <source>
        <strain evidence="4">CAQ_001_2017</strain>
    </source>
</reference>
<feature type="repeat" description="ANK" evidence="3">
    <location>
        <begin position="785"/>
        <end position="809"/>
    </location>
</feature>
<evidence type="ECO:0000313" key="5">
    <source>
        <dbReference type="Proteomes" id="UP000750711"/>
    </source>
</evidence>
<feature type="repeat" description="ANK" evidence="3">
    <location>
        <begin position="144"/>
        <end position="176"/>
    </location>
</feature>
<keyword evidence="2 3" id="KW-0040">ANK repeat</keyword>
<dbReference type="SUPFAM" id="SSF48403">
    <property type="entry name" value="Ankyrin repeat"/>
    <property type="match status" value="3"/>
</dbReference>
<feature type="repeat" description="ANK" evidence="3">
    <location>
        <begin position="450"/>
        <end position="482"/>
    </location>
</feature>
<protein>
    <recommendedName>
        <fullName evidence="6">Ankyrin</fullName>
    </recommendedName>
</protein>
<dbReference type="InterPro" id="IPR002110">
    <property type="entry name" value="Ankyrin_rpt"/>
</dbReference>
<evidence type="ECO:0000256" key="3">
    <source>
        <dbReference type="PROSITE-ProRule" id="PRU00023"/>
    </source>
</evidence>
<name>A0A9P8LCV5_9PEZI</name>
<dbReference type="PANTHER" id="PTHR24123">
    <property type="entry name" value="ANKYRIN REPEAT-CONTAINING"/>
    <property type="match status" value="1"/>
</dbReference>